<evidence type="ECO:0000313" key="4">
    <source>
        <dbReference type="EMBL" id="MDT0469817.1"/>
    </source>
</evidence>
<dbReference type="Proteomes" id="UP001183809">
    <property type="component" value="Unassembled WGS sequence"/>
</dbReference>
<gene>
    <name evidence="4" type="ORF">RM764_43990</name>
</gene>
<protein>
    <submittedName>
        <fullName evidence="4">AAA family ATPase</fullName>
    </submittedName>
</protein>
<dbReference type="Pfam" id="PF13191">
    <property type="entry name" value="AAA_16"/>
    <property type="match status" value="1"/>
</dbReference>
<organism evidence="4 5">
    <name type="scientific">Streptomyces gibsoniae</name>
    <dbReference type="NCBI Taxonomy" id="3075529"/>
    <lineage>
        <taxon>Bacteria</taxon>
        <taxon>Bacillati</taxon>
        <taxon>Actinomycetota</taxon>
        <taxon>Actinomycetes</taxon>
        <taxon>Kitasatosporales</taxon>
        <taxon>Streptomycetaceae</taxon>
        <taxon>Streptomyces</taxon>
    </lineage>
</organism>
<dbReference type="PROSITE" id="PS00622">
    <property type="entry name" value="HTH_LUXR_1"/>
    <property type="match status" value="1"/>
</dbReference>
<keyword evidence="2" id="KW-0067">ATP-binding</keyword>
<name>A0ABU2U9A4_9ACTN</name>
<dbReference type="InterPro" id="IPR027417">
    <property type="entry name" value="P-loop_NTPase"/>
</dbReference>
<keyword evidence="1" id="KW-0547">Nucleotide-binding</keyword>
<dbReference type="SMART" id="SM00421">
    <property type="entry name" value="HTH_LUXR"/>
    <property type="match status" value="1"/>
</dbReference>
<comment type="caution">
    <text evidence="4">The sequence shown here is derived from an EMBL/GenBank/DDBJ whole genome shotgun (WGS) entry which is preliminary data.</text>
</comment>
<evidence type="ECO:0000256" key="2">
    <source>
        <dbReference type="ARBA" id="ARBA00022840"/>
    </source>
</evidence>
<sequence length="878" mass="92195">MGHELFGRDSETARLDLLVSSVPDRGEALLLRGGAGFGKSALLDYAADCAQGRGLRVLRAAGAESETDLAFAGLHQLLSPVMDRLDALVEGQRAAIARALGLSAERSSTDRFMISVAALNLLSEAAPVLVVVDDAQWLDPSSADVLRFIARRLADEQIGLLIAERSGYRDTFGVGELPELAVGPLSDAASARLLAAAVAVPLPASVRDRLLSEAAGNPLALTELHLGLSGAELSGAVPLSERPFWATRLTTLFIHRVQQLPPPSRALLLLAAADNSLRLDELLQAGEALDATAGDLEAAEAAGLAGVHEGALVFRHPLIRSAAYQSAPFVERQRAHRVLGDTLAADPDRSVLHRAAVATGKDEPTAAALVAVAERAQGRGGPAEAAAALARASALSPGKEAAAARQARAAEMARLSGRLLWARTLAEGVPADTADAQLRAQLAYTLAAIQNESGELVAAARTLLRAAPVTVDPPMAALMLSRAVFFAWNAADRPVLSEICDRLRQVEVSPWLSAAAVLDGKQVPPIQAPPEDLPAWLRLLVTYSAWIQGVRGWTASTATQMVAELRSSGSISELLVGLEVLAESEAELGRVESARLAADEGLRLSQDLGGDLHASIFRSIAAVQAARAGDRARAEHMARSAFAWAAARQIGGVVARATWALGLLELTGGDAQAAYHHLARLVSPTDVAAHPSIAARALADLAEAAVRADVARELPADLLASGTALSLRARALVTPGQGAFDLALEAAERAGAPFETARTRLAFGEWLRRERRSKEARPQLRAALDGFDVLGAAGWAERARSALRSVGESAPVHGSSLATLLTPQELQVATLAARGLSNKEIGAQLFLSPRTVGYHLYRLFPKLGIASRAELRNLDLLG</sequence>
<dbReference type="InterPro" id="IPR000792">
    <property type="entry name" value="Tscrpt_reg_LuxR_C"/>
</dbReference>
<accession>A0ABU2U9A4</accession>
<dbReference type="PANTHER" id="PTHR16305:SF35">
    <property type="entry name" value="TRANSCRIPTIONAL ACTIVATOR DOMAIN"/>
    <property type="match status" value="1"/>
</dbReference>
<evidence type="ECO:0000259" key="3">
    <source>
        <dbReference type="PROSITE" id="PS50043"/>
    </source>
</evidence>
<reference evidence="5" key="1">
    <citation type="submission" date="2023-07" db="EMBL/GenBank/DDBJ databases">
        <title>30 novel species of actinomycetes from the DSMZ collection.</title>
        <authorList>
            <person name="Nouioui I."/>
        </authorList>
    </citation>
    <scope>NUCLEOTIDE SEQUENCE [LARGE SCALE GENOMIC DNA]</scope>
    <source>
        <strain evidence="5">DSM 41699</strain>
    </source>
</reference>
<dbReference type="EMBL" id="JAVREY010000132">
    <property type="protein sequence ID" value="MDT0469817.1"/>
    <property type="molecule type" value="Genomic_DNA"/>
</dbReference>
<evidence type="ECO:0000256" key="1">
    <source>
        <dbReference type="ARBA" id="ARBA00022741"/>
    </source>
</evidence>
<dbReference type="Gene3D" id="1.10.10.10">
    <property type="entry name" value="Winged helix-like DNA-binding domain superfamily/Winged helix DNA-binding domain"/>
    <property type="match status" value="1"/>
</dbReference>
<dbReference type="InterPro" id="IPR041664">
    <property type="entry name" value="AAA_16"/>
</dbReference>
<keyword evidence="5" id="KW-1185">Reference proteome</keyword>
<dbReference type="InterPro" id="IPR036388">
    <property type="entry name" value="WH-like_DNA-bd_sf"/>
</dbReference>
<proteinExistence type="predicted"/>
<evidence type="ECO:0000313" key="5">
    <source>
        <dbReference type="Proteomes" id="UP001183809"/>
    </source>
</evidence>
<dbReference type="SUPFAM" id="SSF46894">
    <property type="entry name" value="C-terminal effector domain of the bipartite response regulators"/>
    <property type="match status" value="1"/>
</dbReference>
<dbReference type="Pfam" id="PF00196">
    <property type="entry name" value="GerE"/>
    <property type="match status" value="1"/>
</dbReference>
<dbReference type="PRINTS" id="PR00038">
    <property type="entry name" value="HTHLUXR"/>
</dbReference>
<dbReference type="PROSITE" id="PS50043">
    <property type="entry name" value="HTH_LUXR_2"/>
    <property type="match status" value="1"/>
</dbReference>
<dbReference type="SUPFAM" id="SSF52540">
    <property type="entry name" value="P-loop containing nucleoside triphosphate hydrolases"/>
    <property type="match status" value="1"/>
</dbReference>
<dbReference type="InterPro" id="IPR016032">
    <property type="entry name" value="Sig_transdc_resp-reg_C-effctor"/>
</dbReference>
<dbReference type="RefSeq" id="WP_311701235.1">
    <property type="nucleotide sequence ID" value="NZ_JAVREY010000132.1"/>
</dbReference>
<dbReference type="PANTHER" id="PTHR16305">
    <property type="entry name" value="TESTICULAR SOLUBLE ADENYLYL CYCLASE"/>
    <property type="match status" value="1"/>
</dbReference>
<feature type="domain" description="HTH luxR-type" evidence="3">
    <location>
        <begin position="814"/>
        <end position="878"/>
    </location>
</feature>
<dbReference type="CDD" id="cd06170">
    <property type="entry name" value="LuxR_C_like"/>
    <property type="match status" value="1"/>
</dbReference>